<gene>
    <name evidence="2" type="ORF">EYF80_062388</name>
</gene>
<feature type="region of interest" description="Disordered" evidence="1">
    <location>
        <begin position="1"/>
        <end position="74"/>
    </location>
</feature>
<dbReference type="Proteomes" id="UP000314294">
    <property type="component" value="Unassembled WGS sequence"/>
</dbReference>
<keyword evidence="3" id="KW-1185">Reference proteome</keyword>
<dbReference type="AlphaFoldDB" id="A0A4Z2EFE6"/>
<evidence type="ECO:0000313" key="3">
    <source>
        <dbReference type="Proteomes" id="UP000314294"/>
    </source>
</evidence>
<organism evidence="2 3">
    <name type="scientific">Liparis tanakae</name>
    <name type="common">Tanaka's snailfish</name>
    <dbReference type="NCBI Taxonomy" id="230148"/>
    <lineage>
        <taxon>Eukaryota</taxon>
        <taxon>Metazoa</taxon>
        <taxon>Chordata</taxon>
        <taxon>Craniata</taxon>
        <taxon>Vertebrata</taxon>
        <taxon>Euteleostomi</taxon>
        <taxon>Actinopterygii</taxon>
        <taxon>Neopterygii</taxon>
        <taxon>Teleostei</taxon>
        <taxon>Neoteleostei</taxon>
        <taxon>Acanthomorphata</taxon>
        <taxon>Eupercaria</taxon>
        <taxon>Perciformes</taxon>
        <taxon>Cottioidei</taxon>
        <taxon>Cottales</taxon>
        <taxon>Liparidae</taxon>
        <taxon>Liparis</taxon>
    </lineage>
</organism>
<protein>
    <submittedName>
        <fullName evidence="2">Uncharacterized protein</fullName>
    </submittedName>
</protein>
<evidence type="ECO:0000313" key="2">
    <source>
        <dbReference type="EMBL" id="TNN27468.1"/>
    </source>
</evidence>
<comment type="caution">
    <text evidence="2">The sequence shown here is derived from an EMBL/GenBank/DDBJ whole genome shotgun (WGS) entry which is preliminary data.</text>
</comment>
<proteinExistence type="predicted"/>
<reference evidence="2 3" key="1">
    <citation type="submission" date="2019-03" db="EMBL/GenBank/DDBJ databases">
        <title>First draft genome of Liparis tanakae, snailfish: a comprehensive survey of snailfish specific genes.</title>
        <authorList>
            <person name="Kim W."/>
            <person name="Song I."/>
            <person name="Jeong J.-H."/>
            <person name="Kim D."/>
            <person name="Kim S."/>
            <person name="Ryu S."/>
            <person name="Song J.Y."/>
            <person name="Lee S.K."/>
        </authorList>
    </citation>
    <scope>NUCLEOTIDE SEQUENCE [LARGE SCALE GENOMIC DNA]</scope>
    <source>
        <tissue evidence="2">Muscle</tissue>
    </source>
</reference>
<evidence type="ECO:0000256" key="1">
    <source>
        <dbReference type="SAM" id="MobiDB-lite"/>
    </source>
</evidence>
<feature type="compositionally biased region" description="Acidic residues" evidence="1">
    <location>
        <begin position="28"/>
        <end position="37"/>
    </location>
</feature>
<name>A0A4Z2EFE6_9TELE</name>
<accession>A0A4Z2EFE6</accession>
<sequence length="74" mass="7761">MSSFKEGGFTGRPARPAPPPPPHSAVMDGEEEEEEEGGGGVRTSGALKTDRRPPCSEESLVFVQSDGATDTTSR</sequence>
<dbReference type="EMBL" id="SRLO01008250">
    <property type="protein sequence ID" value="TNN27468.1"/>
    <property type="molecule type" value="Genomic_DNA"/>
</dbReference>